<keyword evidence="5" id="KW-0418">Kinase</keyword>
<evidence type="ECO:0000259" key="7">
    <source>
        <dbReference type="PROSITE" id="PS50011"/>
    </source>
</evidence>
<dbReference type="GO" id="GO:0004674">
    <property type="term" value="F:protein serine/threonine kinase activity"/>
    <property type="evidence" value="ECO:0007669"/>
    <property type="project" value="UniProtKB-KW"/>
</dbReference>
<dbReference type="PROSITE" id="PS00107">
    <property type="entry name" value="PROTEIN_KINASE_ATP"/>
    <property type="match status" value="1"/>
</dbReference>
<dbReference type="EC" id="2.7.11.1" evidence="1"/>
<protein>
    <recommendedName>
        <fullName evidence="1">non-specific serine/threonine protein kinase</fullName>
        <ecNumber evidence="1">2.7.11.1</ecNumber>
    </recommendedName>
</protein>
<evidence type="ECO:0000256" key="4">
    <source>
        <dbReference type="PROSITE-ProRule" id="PRU10141"/>
    </source>
</evidence>
<comment type="caution">
    <text evidence="8">The sequence shown here is derived from an EMBL/GenBank/DDBJ whole genome shotgun (WGS) entry which is preliminary data.</text>
</comment>
<dbReference type="PROSITE" id="PS50011">
    <property type="entry name" value="PROTEIN_KINASE_DOM"/>
    <property type="match status" value="1"/>
</dbReference>
<dbReference type="PROSITE" id="PS00108">
    <property type="entry name" value="PROTEIN_KINASE_ST"/>
    <property type="match status" value="1"/>
</dbReference>
<dbReference type="InterPro" id="IPR008271">
    <property type="entry name" value="Ser/Thr_kinase_AS"/>
</dbReference>
<sequence length="374" mass="42583">MAASPAARLDLSVKCRQRNVQSKNGSLRKKQKKKVSEYRTVCTADDDDDGLIEYDTKPLPKRRSTKKKKVVKNGTAPAIGSNIQTPNAVYEIVRRLGSGGYGEVFHVKDQAARDYAMKTEPVKPGEEKVQPGEVLVFEEIAKAKKLQPEGFPHLINMFESGIVGNMRYIVMTLTGPSLNDATKKHKLKYHTALRLSIHSLDAIDEFHRVGLIHRDIKPENFLTSRCGRKLIYLADFGMCCAIPKREQKLPKESSYSFLGTVTYASRTSHKGMVQSRKDDIESWIYMCLEFFKKKVLPWDEDDQAKALKLKEAFFRDPPKLVNAAKAPFFFVMACRKVDECSFFDAPNYKAIREGLMQRAIAEKVDFDKLFDWEP</sequence>
<gene>
    <name evidence="8" type="ORF">QR680_016082</name>
</gene>
<organism evidence="8 9">
    <name type="scientific">Steinernema hermaphroditum</name>
    <dbReference type="NCBI Taxonomy" id="289476"/>
    <lineage>
        <taxon>Eukaryota</taxon>
        <taxon>Metazoa</taxon>
        <taxon>Ecdysozoa</taxon>
        <taxon>Nematoda</taxon>
        <taxon>Chromadorea</taxon>
        <taxon>Rhabditida</taxon>
        <taxon>Tylenchina</taxon>
        <taxon>Panagrolaimomorpha</taxon>
        <taxon>Strongyloidoidea</taxon>
        <taxon>Steinernematidae</taxon>
        <taxon>Steinernema</taxon>
    </lineage>
</organism>
<dbReference type="AlphaFoldDB" id="A0AA39HA00"/>
<evidence type="ECO:0000313" key="9">
    <source>
        <dbReference type="Proteomes" id="UP001175271"/>
    </source>
</evidence>
<dbReference type="InterPro" id="IPR000719">
    <property type="entry name" value="Prot_kinase_dom"/>
</dbReference>
<dbReference type="SUPFAM" id="SSF56112">
    <property type="entry name" value="Protein kinase-like (PK-like)"/>
    <property type="match status" value="1"/>
</dbReference>
<reference evidence="8" key="1">
    <citation type="submission" date="2023-06" db="EMBL/GenBank/DDBJ databases">
        <title>Genomic analysis of the entomopathogenic nematode Steinernema hermaphroditum.</title>
        <authorList>
            <person name="Schwarz E.M."/>
            <person name="Heppert J.K."/>
            <person name="Baniya A."/>
            <person name="Schwartz H.T."/>
            <person name="Tan C.-H."/>
            <person name="Antoshechkin I."/>
            <person name="Sternberg P.W."/>
            <person name="Goodrich-Blair H."/>
            <person name="Dillman A.R."/>
        </authorList>
    </citation>
    <scope>NUCLEOTIDE SEQUENCE</scope>
    <source>
        <strain evidence="8">PS9179</strain>
        <tissue evidence="8">Whole animal</tissue>
    </source>
</reference>
<dbReference type="PANTHER" id="PTHR11909">
    <property type="entry name" value="CASEIN KINASE-RELATED"/>
    <property type="match status" value="1"/>
</dbReference>
<proteinExistence type="inferred from homology"/>
<dbReference type="Proteomes" id="UP001175271">
    <property type="component" value="Unassembled WGS sequence"/>
</dbReference>
<keyword evidence="5" id="KW-0723">Serine/threonine-protein kinase</keyword>
<evidence type="ECO:0000256" key="5">
    <source>
        <dbReference type="RuleBase" id="RU000304"/>
    </source>
</evidence>
<comment type="similarity">
    <text evidence="5">Belongs to the protein kinase superfamily.</text>
</comment>
<keyword evidence="9" id="KW-1185">Reference proteome</keyword>
<dbReference type="InterPro" id="IPR017441">
    <property type="entry name" value="Protein_kinase_ATP_BS"/>
</dbReference>
<dbReference type="InterPro" id="IPR050235">
    <property type="entry name" value="CK1_Ser-Thr_kinase"/>
</dbReference>
<feature type="region of interest" description="Disordered" evidence="6">
    <location>
        <begin position="17"/>
        <end position="37"/>
    </location>
</feature>
<dbReference type="SMART" id="SM00220">
    <property type="entry name" value="S_TKc"/>
    <property type="match status" value="1"/>
</dbReference>
<evidence type="ECO:0000256" key="6">
    <source>
        <dbReference type="SAM" id="MobiDB-lite"/>
    </source>
</evidence>
<evidence type="ECO:0000256" key="3">
    <source>
        <dbReference type="ARBA" id="ARBA00022840"/>
    </source>
</evidence>
<dbReference type="InterPro" id="IPR011009">
    <property type="entry name" value="Kinase-like_dom_sf"/>
</dbReference>
<dbReference type="Gene3D" id="1.10.510.10">
    <property type="entry name" value="Transferase(Phosphotransferase) domain 1"/>
    <property type="match status" value="1"/>
</dbReference>
<name>A0AA39HA00_9BILA</name>
<accession>A0AA39HA00</accession>
<evidence type="ECO:0000256" key="2">
    <source>
        <dbReference type="ARBA" id="ARBA00022741"/>
    </source>
</evidence>
<dbReference type="Pfam" id="PF00069">
    <property type="entry name" value="Pkinase"/>
    <property type="match status" value="1"/>
</dbReference>
<feature type="binding site" evidence="4">
    <location>
        <position position="118"/>
    </location>
    <ligand>
        <name>ATP</name>
        <dbReference type="ChEBI" id="CHEBI:30616"/>
    </ligand>
</feature>
<keyword evidence="5" id="KW-0808">Transferase</keyword>
<keyword evidence="2 4" id="KW-0547">Nucleotide-binding</keyword>
<dbReference type="EMBL" id="JAUCMV010000004">
    <property type="protein sequence ID" value="KAK0401992.1"/>
    <property type="molecule type" value="Genomic_DNA"/>
</dbReference>
<evidence type="ECO:0000313" key="8">
    <source>
        <dbReference type="EMBL" id="KAK0401992.1"/>
    </source>
</evidence>
<dbReference type="GO" id="GO:0005524">
    <property type="term" value="F:ATP binding"/>
    <property type="evidence" value="ECO:0007669"/>
    <property type="project" value="UniProtKB-UniRule"/>
</dbReference>
<feature type="domain" description="Protein kinase" evidence="7">
    <location>
        <begin position="90"/>
        <end position="374"/>
    </location>
</feature>
<keyword evidence="3 4" id="KW-0067">ATP-binding</keyword>
<evidence type="ECO:0000256" key="1">
    <source>
        <dbReference type="ARBA" id="ARBA00012513"/>
    </source>
</evidence>